<dbReference type="PROSITE" id="PS50192">
    <property type="entry name" value="T_SNARE"/>
    <property type="match status" value="1"/>
</dbReference>
<dbReference type="GO" id="GO:0031201">
    <property type="term" value="C:SNARE complex"/>
    <property type="evidence" value="ECO:0007669"/>
    <property type="project" value="TreeGrafter"/>
</dbReference>
<feature type="domain" description="T-SNARE coiled-coil homology" evidence="4">
    <location>
        <begin position="170"/>
        <end position="232"/>
    </location>
</feature>
<dbReference type="GO" id="GO:0000149">
    <property type="term" value="F:SNARE binding"/>
    <property type="evidence" value="ECO:0007669"/>
    <property type="project" value="TreeGrafter"/>
</dbReference>
<dbReference type="FunFam" id="1.20.5.110:FF:000035">
    <property type="entry name" value="Syntaxin-22 like"/>
    <property type="match status" value="1"/>
</dbReference>
<evidence type="ECO:0000313" key="5">
    <source>
        <dbReference type="EMBL" id="KAI3958471.1"/>
    </source>
</evidence>
<dbReference type="AlphaFoldDB" id="A0AAD4TFS3"/>
<dbReference type="PANTHER" id="PTHR19957:SF38">
    <property type="entry name" value="LD27581P"/>
    <property type="match status" value="1"/>
</dbReference>
<feature type="transmembrane region" description="Helical" evidence="3">
    <location>
        <begin position="245"/>
        <end position="262"/>
    </location>
</feature>
<protein>
    <recommendedName>
        <fullName evidence="4">t-SNARE coiled-coil homology domain-containing protein</fullName>
    </recommendedName>
</protein>
<organism evidence="5 6">
    <name type="scientific">Papaver atlanticum</name>
    <dbReference type="NCBI Taxonomy" id="357466"/>
    <lineage>
        <taxon>Eukaryota</taxon>
        <taxon>Viridiplantae</taxon>
        <taxon>Streptophyta</taxon>
        <taxon>Embryophyta</taxon>
        <taxon>Tracheophyta</taxon>
        <taxon>Spermatophyta</taxon>
        <taxon>Magnoliopsida</taxon>
        <taxon>Ranunculales</taxon>
        <taxon>Papaveraceae</taxon>
        <taxon>Papaveroideae</taxon>
        <taxon>Papaver</taxon>
    </lineage>
</organism>
<proteinExistence type="inferred from homology"/>
<dbReference type="InterPro" id="IPR000727">
    <property type="entry name" value="T_SNARE_dom"/>
</dbReference>
<dbReference type="Gene3D" id="1.20.5.110">
    <property type="match status" value="1"/>
</dbReference>
<reference evidence="5" key="1">
    <citation type="submission" date="2022-04" db="EMBL/GenBank/DDBJ databases">
        <title>A functionally conserved STORR gene fusion in Papaver species that diverged 16.8 million years ago.</title>
        <authorList>
            <person name="Catania T."/>
        </authorList>
    </citation>
    <scope>NUCLEOTIDE SEQUENCE</scope>
    <source>
        <strain evidence="5">S-188037</strain>
    </source>
</reference>
<dbReference type="Pfam" id="PF14523">
    <property type="entry name" value="Syntaxin_2"/>
    <property type="match status" value="1"/>
</dbReference>
<dbReference type="GO" id="GO:0006906">
    <property type="term" value="P:vesicle fusion"/>
    <property type="evidence" value="ECO:0007669"/>
    <property type="project" value="TreeGrafter"/>
</dbReference>
<keyword evidence="3" id="KW-0812">Transmembrane</keyword>
<dbReference type="Gene3D" id="1.20.58.70">
    <property type="match status" value="1"/>
</dbReference>
<keyword evidence="3" id="KW-0472">Membrane</keyword>
<keyword evidence="3" id="KW-1133">Transmembrane helix</keyword>
<keyword evidence="2" id="KW-0813">Transport</keyword>
<comment type="similarity">
    <text evidence="1">Belongs to the syntaxin family.</text>
</comment>
<evidence type="ECO:0000256" key="2">
    <source>
        <dbReference type="ARBA" id="ARBA00022927"/>
    </source>
</evidence>
<comment type="caution">
    <text evidence="5">The sequence shown here is derived from an EMBL/GenBank/DDBJ whole genome shotgun (WGS) entry which is preliminary data.</text>
</comment>
<dbReference type="GO" id="GO:0005484">
    <property type="term" value="F:SNAP receptor activity"/>
    <property type="evidence" value="ECO:0007669"/>
    <property type="project" value="TreeGrafter"/>
</dbReference>
<keyword evidence="2" id="KW-0653">Protein transport</keyword>
<dbReference type="GO" id="GO:0048278">
    <property type="term" value="P:vesicle docking"/>
    <property type="evidence" value="ECO:0007669"/>
    <property type="project" value="TreeGrafter"/>
</dbReference>
<dbReference type="InterPro" id="IPR006011">
    <property type="entry name" value="Syntaxin_N"/>
</dbReference>
<evidence type="ECO:0000256" key="3">
    <source>
        <dbReference type="SAM" id="Phobius"/>
    </source>
</evidence>
<dbReference type="SMART" id="SM00397">
    <property type="entry name" value="t_SNARE"/>
    <property type="match status" value="1"/>
</dbReference>
<dbReference type="CDD" id="cd15840">
    <property type="entry name" value="SNARE_Qa"/>
    <property type="match status" value="1"/>
</dbReference>
<dbReference type="GO" id="GO:0012505">
    <property type="term" value="C:endomembrane system"/>
    <property type="evidence" value="ECO:0007669"/>
    <property type="project" value="TreeGrafter"/>
</dbReference>
<dbReference type="Proteomes" id="UP001202328">
    <property type="component" value="Unassembled WGS sequence"/>
</dbReference>
<dbReference type="GO" id="GO:0006886">
    <property type="term" value="P:intracellular protein transport"/>
    <property type="evidence" value="ECO:0007669"/>
    <property type="project" value="TreeGrafter"/>
</dbReference>
<dbReference type="InterPro" id="IPR045242">
    <property type="entry name" value="Syntaxin"/>
</dbReference>
<evidence type="ECO:0000256" key="1">
    <source>
        <dbReference type="ARBA" id="ARBA00009063"/>
    </source>
</evidence>
<name>A0AAD4TFS3_9MAGN</name>
<dbReference type="Pfam" id="PF05739">
    <property type="entry name" value="SNARE"/>
    <property type="match status" value="1"/>
</dbReference>
<evidence type="ECO:0000313" key="6">
    <source>
        <dbReference type="Proteomes" id="UP001202328"/>
    </source>
</evidence>
<evidence type="ECO:0000259" key="4">
    <source>
        <dbReference type="PROSITE" id="PS50192"/>
    </source>
</evidence>
<accession>A0AAD4TFS3</accession>
<keyword evidence="6" id="KW-1185">Reference proteome</keyword>
<gene>
    <name evidence="5" type="ORF">MKW98_011159</name>
</gene>
<dbReference type="InterPro" id="IPR010989">
    <property type="entry name" value="SNARE"/>
</dbReference>
<dbReference type="PANTHER" id="PTHR19957">
    <property type="entry name" value="SYNTAXIN"/>
    <property type="match status" value="1"/>
</dbReference>
<dbReference type="EMBL" id="JAJJMB010001160">
    <property type="protein sequence ID" value="KAI3958471.1"/>
    <property type="molecule type" value="Genomic_DNA"/>
</dbReference>
<sequence length="263" mass="29807">MRSFQDLEAGGTFASKRRDSINRKQDLKHAVFKINTSVTSFKLLVLNLGTSKDTLQLRQKLRSTRLQIAQLLKDTLANLKQADDTDQCIEVGARKKIAADVNKLAKDFESVLQEFQKREVQYAPFVHRSVPSSCSTTRELNRNSDEQRTALIESRRQDVLLLDNEIVLNEAIIEEREQGIQEIQNEIVEIHEIFKDLAVLVHEQGDAILEIDKNVDKSHTAIEQGKSQLEKAAKTQKSNSSLTCMLWVIFALVLLIVIIVLTA</sequence>
<dbReference type="SUPFAM" id="SSF47661">
    <property type="entry name" value="t-snare proteins"/>
    <property type="match status" value="1"/>
</dbReference>